<name>A0ABS8TDJ5_DATST</name>
<evidence type="ECO:0000313" key="3">
    <source>
        <dbReference type="Proteomes" id="UP000823775"/>
    </source>
</evidence>
<keyword evidence="3" id="KW-1185">Reference proteome</keyword>
<protein>
    <submittedName>
        <fullName evidence="2">Uncharacterized protein</fullName>
    </submittedName>
</protein>
<dbReference type="PANTHER" id="PTHR33133:SF47">
    <property type="match status" value="1"/>
</dbReference>
<evidence type="ECO:0000313" key="2">
    <source>
        <dbReference type="EMBL" id="MCD7468654.1"/>
    </source>
</evidence>
<feature type="transmembrane region" description="Helical" evidence="1">
    <location>
        <begin position="226"/>
        <end position="251"/>
    </location>
</feature>
<feature type="transmembrane region" description="Helical" evidence="1">
    <location>
        <begin position="127"/>
        <end position="154"/>
    </location>
</feature>
<keyword evidence="1" id="KW-1133">Transmembrane helix</keyword>
<comment type="caution">
    <text evidence="2">The sequence shown here is derived from an EMBL/GenBank/DDBJ whole genome shotgun (WGS) entry which is preliminary data.</text>
</comment>
<feature type="transmembrane region" description="Helical" evidence="1">
    <location>
        <begin position="29"/>
        <end position="50"/>
    </location>
</feature>
<reference evidence="2 3" key="1">
    <citation type="journal article" date="2021" name="BMC Genomics">
        <title>Datura genome reveals duplications of psychoactive alkaloid biosynthetic genes and high mutation rate following tissue culture.</title>
        <authorList>
            <person name="Rajewski A."/>
            <person name="Carter-House D."/>
            <person name="Stajich J."/>
            <person name="Litt A."/>
        </authorList>
    </citation>
    <scope>NUCLEOTIDE SEQUENCE [LARGE SCALE GENOMIC DNA]</scope>
    <source>
        <strain evidence="2">AR-01</strain>
    </source>
</reference>
<gene>
    <name evidence="2" type="ORF">HAX54_007046</name>
</gene>
<accession>A0ABS8TDJ5</accession>
<keyword evidence="1" id="KW-0812">Transmembrane</keyword>
<proteinExistence type="predicted"/>
<organism evidence="2 3">
    <name type="scientific">Datura stramonium</name>
    <name type="common">Jimsonweed</name>
    <name type="synonym">Common thornapple</name>
    <dbReference type="NCBI Taxonomy" id="4076"/>
    <lineage>
        <taxon>Eukaryota</taxon>
        <taxon>Viridiplantae</taxon>
        <taxon>Streptophyta</taxon>
        <taxon>Embryophyta</taxon>
        <taxon>Tracheophyta</taxon>
        <taxon>Spermatophyta</taxon>
        <taxon>Magnoliopsida</taxon>
        <taxon>eudicotyledons</taxon>
        <taxon>Gunneridae</taxon>
        <taxon>Pentapetalae</taxon>
        <taxon>asterids</taxon>
        <taxon>lamiids</taxon>
        <taxon>Solanales</taxon>
        <taxon>Solanaceae</taxon>
        <taxon>Solanoideae</taxon>
        <taxon>Datureae</taxon>
        <taxon>Datura</taxon>
    </lineage>
</organism>
<feature type="transmembrane region" description="Helical" evidence="1">
    <location>
        <begin position="271"/>
        <end position="295"/>
    </location>
</feature>
<keyword evidence="1" id="KW-0472">Membrane</keyword>
<evidence type="ECO:0000256" key="1">
    <source>
        <dbReference type="SAM" id="Phobius"/>
    </source>
</evidence>
<feature type="transmembrane region" description="Helical" evidence="1">
    <location>
        <begin position="80"/>
        <end position="106"/>
    </location>
</feature>
<dbReference type="PANTHER" id="PTHR33133">
    <property type="entry name" value="OS08G0107100 PROTEIN-RELATED"/>
    <property type="match status" value="1"/>
</dbReference>
<dbReference type="Proteomes" id="UP000823775">
    <property type="component" value="Unassembled WGS sequence"/>
</dbReference>
<dbReference type="EMBL" id="JACEIK010001361">
    <property type="protein sequence ID" value="MCD7468654.1"/>
    <property type="molecule type" value="Genomic_DNA"/>
</dbReference>
<feature type="transmembrane region" description="Helical" evidence="1">
    <location>
        <begin position="174"/>
        <end position="205"/>
    </location>
</feature>
<sequence>MSASTENGSMWREIPKSTGRIMKAQSRHFYALSILFLLPIFFTLLVYPSFHLALFHPDYEFSIFSDQLQFPHFSLSNFEIIVPTVCTLFLALFSLCPVAIITHSAVQSFYDRPINLVSSLKSIRTSFFPLFSTLIVSQIILITIALVFALVLVFSVQILQSLGLIELKYVSNHFSFFVIFGSMVLLPVLIWLQVNWSLAYVIAVIESKWGFETLRRSAYLVKGKRWVALSMMLIHGLLMGFIVVWGSIYLVLMDPVKGNRWRSLTVILQTLQNSVLGFMMMNQYLVGNVALYMYCNDFNGENLPMEIGVKSAGAGEYVSLPLDDEEKNHAIV</sequence>